<comment type="caution">
    <text evidence="5">The sequence shown here is derived from an EMBL/GenBank/DDBJ whole genome shotgun (WGS) entry which is preliminary data.</text>
</comment>
<dbReference type="GO" id="GO:0006260">
    <property type="term" value="P:DNA replication"/>
    <property type="evidence" value="ECO:0007669"/>
    <property type="project" value="InterPro"/>
</dbReference>
<organism evidence="5 6">
    <name type="scientific">Bifidobacterium mongoliense DSM 21395</name>
    <dbReference type="NCBI Taxonomy" id="1437603"/>
    <lineage>
        <taxon>Bacteria</taxon>
        <taxon>Bacillati</taxon>
        <taxon>Actinomycetota</taxon>
        <taxon>Actinomycetes</taxon>
        <taxon>Bifidobacteriales</taxon>
        <taxon>Bifidobacteriaceae</taxon>
        <taxon>Bifidobacterium</taxon>
    </lineage>
</organism>
<dbReference type="GeneID" id="93094879"/>
<dbReference type="SUPFAM" id="SSF50249">
    <property type="entry name" value="Nucleic acid-binding proteins"/>
    <property type="match status" value="1"/>
</dbReference>
<dbReference type="Pfam" id="PF00436">
    <property type="entry name" value="SSB"/>
    <property type="match status" value="1"/>
</dbReference>
<keyword evidence="6" id="KW-1185">Reference proteome</keyword>
<evidence type="ECO:0000313" key="6">
    <source>
        <dbReference type="Proteomes" id="UP000029082"/>
    </source>
</evidence>
<proteinExistence type="inferred from homology"/>
<dbReference type="Proteomes" id="UP000029082">
    <property type="component" value="Unassembled WGS sequence"/>
</dbReference>
<comment type="subunit">
    <text evidence="2">Homotetramer.</text>
</comment>
<dbReference type="eggNOG" id="COG0629">
    <property type="taxonomic scope" value="Bacteria"/>
</dbReference>
<dbReference type="RefSeq" id="WP_051917951.1">
    <property type="nucleotide sequence ID" value="NZ_JDUO01000011.1"/>
</dbReference>
<feature type="region of interest" description="Disordered" evidence="4">
    <location>
        <begin position="114"/>
        <end position="161"/>
    </location>
</feature>
<dbReference type="PIRSF" id="PIRSF002070">
    <property type="entry name" value="SSB"/>
    <property type="match status" value="1"/>
</dbReference>
<dbReference type="GO" id="GO:0009295">
    <property type="term" value="C:nucleoid"/>
    <property type="evidence" value="ECO:0007669"/>
    <property type="project" value="TreeGrafter"/>
</dbReference>
<evidence type="ECO:0000256" key="2">
    <source>
        <dbReference type="HAMAP-Rule" id="MF_00984"/>
    </source>
</evidence>
<feature type="compositionally biased region" description="Polar residues" evidence="4">
    <location>
        <begin position="114"/>
        <end position="139"/>
    </location>
</feature>
<dbReference type="CDD" id="cd04496">
    <property type="entry name" value="SSB_OBF"/>
    <property type="match status" value="1"/>
</dbReference>
<dbReference type="HAMAP" id="MF_00984">
    <property type="entry name" value="SSB"/>
    <property type="match status" value="1"/>
</dbReference>
<dbReference type="STRING" id="1437603.GCA_000771525_00325"/>
<dbReference type="PANTHER" id="PTHR10302:SF27">
    <property type="entry name" value="SINGLE-STRANDED DNA-BINDING PROTEIN"/>
    <property type="match status" value="1"/>
</dbReference>
<keyword evidence="1 2" id="KW-0238">DNA-binding</keyword>
<dbReference type="InterPro" id="IPR011344">
    <property type="entry name" value="ssDNA-bd"/>
</dbReference>
<dbReference type="AlphaFoldDB" id="A0A087BZW8"/>
<dbReference type="PANTHER" id="PTHR10302">
    <property type="entry name" value="SINGLE-STRANDED DNA-BINDING PROTEIN"/>
    <property type="match status" value="1"/>
</dbReference>
<dbReference type="NCBIfam" id="TIGR00621">
    <property type="entry name" value="ssb"/>
    <property type="match status" value="1"/>
</dbReference>
<gene>
    <name evidence="5" type="ORF">BMON_1166</name>
</gene>
<dbReference type="OrthoDB" id="9809878at2"/>
<dbReference type="InterPro" id="IPR000424">
    <property type="entry name" value="Primosome_PriB/ssb"/>
</dbReference>
<dbReference type="PROSITE" id="PS50935">
    <property type="entry name" value="SSB"/>
    <property type="match status" value="1"/>
</dbReference>
<reference evidence="5 6" key="1">
    <citation type="submission" date="2014-03" db="EMBL/GenBank/DDBJ databases">
        <title>Genomics of Bifidobacteria.</title>
        <authorList>
            <person name="Ventura M."/>
            <person name="Milani C."/>
            <person name="Lugli G.A."/>
        </authorList>
    </citation>
    <scope>NUCLEOTIDE SEQUENCE [LARGE SCALE GENOMIC DNA]</scope>
    <source>
        <strain evidence="5 6">DSM 21395</strain>
    </source>
</reference>
<accession>A0A087BZW8</accession>
<evidence type="ECO:0000256" key="4">
    <source>
        <dbReference type="SAM" id="MobiDB-lite"/>
    </source>
</evidence>
<dbReference type="EMBL" id="JGZE01000013">
    <property type="protein sequence ID" value="KFI76568.1"/>
    <property type="molecule type" value="Genomic_DNA"/>
</dbReference>
<evidence type="ECO:0000256" key="1">
    <source>
        <dbReference type="ARBA" id="ARBA00023125"/>
    </source>
</evidence>
<evidence type="ECO:0000256" key="3">
    <source>
        <dbReference type="PIRNR" id="PIRNR002070"/>
    </source>
</evidence>
<protein>
    <recommendedName>
        <fullName evidence="2 3">Single-stranded DNA-binding protein</fullName>
        <shortName evidence="2">SSB</shortName>
    </recommendedName>
</protein>
<sequence length="161" mass="17396">MSDELTMTMTGNLTADPELRTTSKGMSVVNFTIAHTTRSFNRSTSQWEDGSATFMRCSAWRDLADHIASSLSKGMAVVATGRISQRSYQVQDGSTRTVIEMTVDDIGASLKRATSQVTRIQSNNHGAMSTAPQTSSHNGNGQGFGIPEDDPSDPFNQPAEF</sequence>
<comment type="caution">
    <text evidence="2">Lacks conserved residue(s) required for the propagation of feature annotation.</text>
</comment>
<evidence type="ECO:0000313" key="5">
    <source>
        <dbReference type="EMBL" id="KFI76568.1"/>
    </source>
</evidence>
<dbReference type="InterPro" id="IPR012340">
    <property type="entry name" value="NA-bd_OB-fold"/>
</dbReference>
<name>A0A087BZW8_9BIFI</name>
<dbReference type="Gene3D" id="2.40.50.140">
    <property type="entry name" value="Nucleic acid-binding proteins"/>
    <property type="match status" value="1"/>
</dbReference>
<dbReference type="GO" id="GO:0003697">
    <property type="term" value="F:single-stranded DNA binding"/>
    <property type="evidence" value="ECO:0007669"/>
    <property type="project" value="UniProtKB-UniRule"/>
</dbReference>